<comment type="caution">
    <text evidence="1">The sequence shown here is derived from an EMBL/GenBank/DDBJ whole genome shotgun (WGS) entry which is preliminary data.</text>
</comment>
<reference evidence="1 2" key="1">
    <citation type="submission" date="2018-01" db="EMBL/GenBank/DDBJ databases">
        <title>Draft genome sequence of Nonomuraea sp. KC333.</title>
        <authorList>
            <person name="Sahin N."/>
            <person name="Saygin H."/>
            <person name="Ay H."/>
        </authorList>
    </citation>
    <scope>NUCLEOTIDE SEQUENCE [LARGE SCALE GENOMIC DNA]</scope>
    <source>
        <strain evidence="1 2">KC333</strain>
    </source>
</reference>
<dbReference type="OrthoDB" id="3215713at2"/>
<protein>
    <submittedName>
        <fullName evidence="1">FxLD family lantipeptide</fullName>
    </submittedName>
</protein>
<name>A0A2W2E626_9ACTN</name>
<dbReference type="Proteomes" id="UP000249304">
    <property type="component" value="Unassembled WGS sequence"/>
</dbReference>
<dbReference type="RefSeq" id="WP_111179807.1">
    <property type="nucleotide sequence ID" value="NZ_POUD01000058.1"/>
</dbReference>
<dbReference type="InterPro" id="IPR027575">
    <property type="entry name" value="LD_lanti_pre"/>
</dbReference>
<dbReference type="AlphaFoldDB" id="A0A2W2E626"/>
<proteinExistence type="predicted"/>
<gene>
    <name evidence="1" type="ORF">C1J01_16200</name>
</gene>
<organism evidence="1 2">
    <name type="scientific">Nonomuraea aridisoli</name>
    <dbReference type="NCBI Taxonomy" id="2070368"/>
    <lineage>
        <taxon>Bacteria</taxon>
        <taxon>Bacillati</taxon>
        <taxon>Actinomycetota</taxon>
        <taxon>Actinomycetes</taxon>
        <taxon>Streptosporangiales</taxon>
        <taxon>Streptosporangiaceae</taxon>
        <taxon>Nonomuraea</taxon>
    </lineage>
</organism>
<dbReference type="EMBL" id="POUD01000058">
    <property type="protein sequence ID" value="PZG18013.1"/>
    <property type="molecule type" value="Genomic_DNA"/>
</dbReference>
<sequence length="62" mass="6137">MSATLAVDATGATGVAGDEFEPLDMRVVESTTPLVEMMCSTDDGCGVSCGTSACSTGSNDPS</sequence>
<evidence type="ECO:0000313" key="2">
    <source>
        <dbReference type="Proteomes" id="UP000249304"/>
    </source>
</evidence>
<keyword evidence="2" id="KW-1185">Reference proteome</keyword>
<accession>A0A2W2E626</accession>
<dbReference type="NCBIfam" id="TIGR04363">
    <property type="entry name" value="LD_lanti_pre"/>
    <property type="match status" value="1"/>
</dbReference>
<evidence type="ECO:0000313" key="1">
    <source>
        <dbReference type="EMBL" id="PZG18013.1"/>
    </source>
</evidence>